<dbReference type="HOGENOM" id="CLU_096182_1_0_1"/>
<accession>A0A084QCZ0</accession>
<dbReference type="EMBL" id="KL660833">
    <property type="protein sequence ID" value="KFA61825.1"/>
    <property type="molecule type" value="Genomic_DNA"/>
</dbReference>
<reference evidence="1 2" key="1">
    <citation type="journal article" date="2014" name="BMC Genomics">
        <title>Comparative genome sequencing reveals chemotype-specific gene clusters in the toxigenic black mold Stachybotrys.</title>
        <authorList>
            <person name="Semeiks J."/>
            <person name="Borek D."/>
            <person name="Otwinowski Z."/>
            <person name="Grishin N.V."/>
        </authorList>
    </citation>
    <scope>NUCLEOTIDE SEQUENCE [LARGE SCALE GENOMIC DNA]</scope>
    <source>
        <strain evidence="1 2">IBT 40285</strain>
    </source>
</reference>
<keyword evidence="2" id="KW-1185">Reference proteome</keyword>
<sequence length="131" mass="14827">MANIDDAHISVRFKYGIHTIYLFVDTLQPFSDITTELLDLLRERYPTGLNASLDSPEKTPIPDDAKLAYGVLNVPTDPTRGWKKLNVGEDEVFTPTKAGLKHNSIVAFNFVEDDGEEVLFEVEWPRDEEDS</sequence>
<name>A0A084QCZ0_STAC4</name>
<dbReference type="OMA" id="FEVEWPQ"/>
<evidence type="ECO:0008006" key="3">
    <source>
        <dbReference type="Google" id="ProtNLM"/>
    </source>
</evidence>
<gene>
    <name evidence="1" type="ORF">S40285_07539</name>
</gene>
<dbReference type="Proteomes" id="UP000028524">
    <property type="component" value="Unassembled WGS sequence"/>
</dbReference>
<dbReference type="STRING" id="1283841.A0A084QCZ0"/>
<dbReference type="AlphaFoldDB" id="A0A084QCZ0"/>
<evidence type="ECO:0000313" key="2">
    <source>
        <dbReference type="Proteomes" id="UP000028524"/>
    </source>
</evidence>
<evidence type="ECO:0000313" key="1">
    <source>
        <dbReference type="EMBL" id="KFA61825.1"/>
    </source>
</evidence>
<protein>
    <recommendedName>
        <fullName evidence="3">Ubiquitin-like domain-containing protein</fullName>
    </recommendedName>
</protein>
<dbReference type="OrthoDB" id="5376498at2759"/>
<proteinExistence type="predicted"/>
<organism evidence="1 2">
    <name type="scientific">Stachybotrys chlorohalonatus (strain IBT 40285)</name>
    <dbReference type="NCBI Taxonomy" id="1283841"/>
    <lineage>
        <taxon>Eukaryota</taxon>
        <taxon>Fungi</taxon>
        <taxon>Dikarya</taxon>
        <taxon>Ascomycota</taxon>
        <taxon>Pezizomycotina</taxon>
        <taxon>Sordariomycetes</taxon>
        <taxon>Hypocreomycetidae</taxon>
        <taxon>Hypocreales</taxon>
        <taxon>Stachybotryaceae</taxon>
        <taxon>Stachybotrys</taxon>
    </lineage>
</organism>
<dbReference type="InParanoid" id="A0A084QCZ0"/>